<protein>
    <recommendedName>
        <fullName evidence="5">6-carboxy-5,6,7,8-tetrahydropterin synthase</fullName>
        <ecNumber evidence="4">4.1.2.50</ecNumber>
    </recommendedName>
    <alternativeName>
        <fullName evidence="9">Queuosine biosynthesis protein QueD</fullName>
    </alternativeName>
</protein>
<keyword evidence="7" id="KW-0862">Zinc</keyword>
<dbReference type="OrthoDB" id="9787853at2"/>
<reference evidence="11 12" key="1">
    <citation type="submission" date="2015-06" db="EMBL/GenBank/DDBJ databases">
        <title>Marinobacter subterrani, a genetically tractable neutrophilic iron-oxidizing strain isolated from the Soudan Iron Mine.</title>
        <authorList>
            <person name="Bonis B.M."/>
            <person name="Gralnick J.A."/>
        </authorList>
    </citation>
    <scope>NUCLEOTIDE SEQUENCE [LARGE SCALE GENOMIC DNA]</scope>
    <source>
        <strain evidence="11 12">JG233</strain>
    </source>
</reference>
<dbReference type="AlphaFoldDB" id="A0A0J7J9K6"/>
<dbReference type="SUPFAM" id="SSF55620">
    <property type="entry name" value="Tetrahydrobiopterin biosynthesis enzymes-like"/>
    <property type="match status" value="1"/>
</dbReference>
<evidence type="ECO:0000256" key="5">
    <source>
        <dbReference type="ARBA" id="ARBA00018141"/>
    </source>
</evidence>
<dbReference type="STRING" id="1658765.Msub_10840"/>
<dbReference type="GO" id="GO:0070497">
    <property type="term" value="F:6-carboxytetrahydropterin synthase activity"/>
    <property type="evidence" value="ECO:0007669"/>
    <property type="project" value="UniProtKB-EC"/>
</dbReference>
<gene>
    <name evidence="11" type="ORF">Msub_10840</name>
</gene>
<organism evidence="11 12">
    <name type="scientific">Marinobacter subterrani</name>
    <dbReference type="NCBI Taxonomy" id="1658765"/>
    <lineage>
        <taxon>Bacteria</taxon>
        <taxon>Pseudomonadati</taxon>
        <taxon>Pseudomonadota</taxon>
        <taxon>Gammaproteobacteria</taxon>
        <taxon>Pseudomonadales</taxon>
        <taxon>Marinobacteraceae</taxon>
        <taxon>Marinobacter</taxon>
    </lineage>
</organism>
<dbReference type="EC" id="4.1.2.50" evidence="4"/>
<evidence type="ECO:0000313" key="12">
    <source>
        <dbReference type="Proteomes" id="UP000036102"/>
    </source>
</evidence>
<dbReference type="PANTHER" id="PTHR12589:SF7">
    <property type="entry name" value="6-PYRUVOYL TETRAHYDROBIOPTERIN SYNTHASE"/>
    <property type="match status" value="1"/>
</dbReference>
<keyword evidence="8" id="KW-0456">Lyase</keyword>
<evidence type="ECO:0000256" key="3">
    <source>
        <dbReference type="ARBA" id="ARBA00008900"/>
    </source>
</evidence>
<proteinExistence type="inferred from homology"/>
<accession>A0A0J7J9K6</accession>
<dbReference type="InterPro" id="IPR007115">
    <property type="entry name" value="6-PTP_synth/QueD"/>
</dbReference>
<comment type="caution">
    <text evidence="11">The sequence shown here is derived from an EMBL/GenBank/DDBJ whole genome shotgun (WGS) entry which is preliminary data.</text>
</comment>
<evidence type="ECO:0000256" key="7">
    <source>
        <dbReference type="ARBA" id="ARBA00022833"/>
    </source>
</evidence>
<name>A0A0J7J9K6_9GAMM</name>
<dbReference type="GO" id="GO:0046872">
    <property type="term" value="F:metal ion binding"/>
    <property type="evidence" value="ECO:0007669"/>
    <property type="project" value="UniProtKB-KW"/>
</dbReference>
<evidence type="ECO:0000256" key="8">
    <source>
        <dbReference type="ARBA" id="ARBA00023239"/>
    </source>
</evidence>
<evidence type="ECO:0000256" key="6">
    <source>
        <dbReference type="ARBA" id="ARBA00022723"/>
    </source>
</evidence>
<comment type="similarity">
    <text evidence="3">Belongs to the PTPS family. QueD subfamily.</text>
</comment>
<keyword evidence="12" id="KW-1185">Reference proteome</keyword>
<evidence type="ECO:0000313" key="11">
    <source>
        <dbReference type="EMBL" id="KMQ74654.1"/>
    </source>
</evidence>
<evidence type="ECO:0000256" key="4">
    <source>
        <dbReference type="ARBA" id="ARBA00012982"/>
    </source>
</evidence>
<dbReference type="Pfam" id="PF01242">
    <property type="entry name" value="PTPS"/>
    <property type="match status" value="1"/>
</dbReference>
<sequence length="132" mass="14559">MFGLTVRDHMMIAHSFNGEIFGPAQKLHGATYVVDVTFERHQLDRDDLIVDIGLASQVLKDVLGEFNMQNLDDLPELSGRNTTTEFMARMVFDRMAAAIHAGKLGETGKGIVSLKVTLSESHIAWASYHAGI</sequence>
<dbReference type="PANTHER" id="PTHR12589">
    <property type="entry name" value="PYRUVOYL TETRAHYDROBIOPTERIN SYNTHASE"/>
    <property type="match status" value="1"/>
</dbReference>
<dbReference type="UniPathway" id="UPA00391"/>
<keyword evidence="6" id="KW-0479">Metal-binding</keyword>
<dbReference type="InterPro" id="IPR038418">
    <property type="entry name" value="6-PTP_synth/QueD_sf"/>
</dbReference>
<comment type="pathway">
    <text evidence="2">Purine metabolism; 7-cyano-7-deazaguanine biosynthesis.</text>
</comment>
<evidence type="ECO:0000256" key="9">
    <source>
        <dbReference type="ARBA" id="ARBA00031449"/>
    </source>
</evidence>
<dbReference type="RefSeq" id="WP_048494834.1">
    <property type="nucleotide sequence ID" value="NZ_LFBU01000001.1"/>
</dbReference>
<dbReference type="EMBL" id="LFBU01000001">
    <property type="protein sequence ID" value="KMQ74654.1"/>
    <property type="molecule type" value="Genomic_DNA"/>
</dbReference>
<dbReference type="Proteomes" id="UP000036102">
    <property type="component" value="Unassembled WGS sequence"/>
</dbReference>
<comment type="cofactor">
    <cofactor evidence="1">
        <name>Zn(2+)</name>
        <dbReference type="ChEBI" id="CHEBI:29105"/>
    </cofactor>
</comment>
<evidence type="ECO:0000256" key="2">
    <source>
        <dbReference type="ARBA" id="ARBA00005061"/>
    </source>
</evidence>
<comment type="catalytic activity">
    <reaction evidence="10">
        <text>7,8-dihydroneopterin 3'-triphosphate + H2O = 6-carboxy-5,6,7,8-tetrahydropterin + triphosphate + acetaldehyde + 2 H(+)</text>
        <dbReference type="Rhea" id="RHEA:27966"/>
        <dbReference type="ChEBI" id="CHEBI:15343"/>
        <dbReference type="ChEBI" id="CHEBI:15377"/>
        <dbReference type="ChEBI" id="CHEBI:15378"/>
        <dbReference type="ChEBI" id="CHEBI:18036"/>
        <dbReference type="ChEBI" id="CHEBI:58462"/>
        <dbReference type="ChEBI" id="CHEBI:61032"/>
        <dbReference type="EC" id="4.1.2.50"/>
    </reaction>
</comment>
<dbReference type="Gene3D" id="3.30.479.10">
    <property type="entry name" value="6-pyruvoyl tetrahydropterin synthase/QueD"/>
    <property type="match status" value="1"/>
</dbReference>
<dbReference type="PATRIC" id="fig|1658765.3.peg.834"/>
<evidence type="ECO:0000256" key="10">
    <source>
        <dbReference type="ARBA" id="ARBA00048807"/>
    </source>
</evidence>
<evidence type="ECO:0000256" key="1">
    <source>
        <dbReference type="ARBA" id="ARBA00001947"/>
    </source>
</evidence>